<dbReference type="AlphaFoldDB" id="A0A0G0Q7Q7"/>
<dbReference type="PANTHER" id="PTHR34293">
    <property type="entry name" value="HTH-TYPE TRANSCRIPTIONAL REGULATOR TRMBL2"/>
    <property type="match status" value="1"/>
</dbReference>
<dbReference type="InterPro" id="IPR051797">
    <property type="entry name" value="TrmB-like"/>
</dbReference>
<dbReference type="InterPro" id="IPR036388">
    <property type="entry name" value="WH-like_DNA-bd_sf"/>
</dbReference>
<evidence type="ECO:0000259" key="1">
    <source>
        <dbReference type="Pfam" id="PF01978"/>
    </source>
</evidence>
<dbReference type="Gene3D" id="1.10.10.10">
    <property type="entry name" value="Winged helix-like DNA-binding domain superfamily/Winged helix DNA-binding domain"/>
    <property type="match status" value="1"/>
</dbReference>
<protein>
    <submittedName>
        <fullName evidence="2">Sugar-specific transcriptional regulator, TrmB family</fullName>
    </submittedName>
</protein>
<dbReference type="InterPro" id="IPR036390">
    <property type="entry name" value="WH_DNA-bd_sf"/>
</dbReference>
<gene>
    <name evidence="2" type="ORF">UT63_C0018G0006</name>
</gene>
<dbReference type="CDD" id="cd00090">
    <property type="entry name" value="HTH_ARSR"/>
    <property type="match status" value="1"/>
</dbReference>
<dbReference type="InterPro" id="IPR011991">
    <property type="entry name" value="ArsR-like_HTH"/>
</dbReference>
<dbReference type="EMBL" id="LBXN01000018">
    <property type="protein sequence ID" value="KKR33366.1"/>
    <property type="molecule type" value="Genomic_DNA"/>
</dbReference>
<dbReference type="PANTHER" id="PTHR34293:SF1">
    <property type="entry name" value="HTH-TYPE TRANSCRIPTIONAL REGULATOR TRMBL2"/>
    <property type="match status" value="1"/>
</dbReference>
<reference evidence="2 3" key="1">
    <citation type="journal article" date="2015" name="Nature">
        <title>rRNA introns, odd ribosomes, and small enigmatic genomes across a large radiation of phyla.</title>
        <authorList>
            <person name="Brown C.T."/>
            <person name="Hug L.A."/>
            <person name="Thomas B.C."/>
            <person name="Sharon I."/>
            <person name="Castelle C.J."/>
            <person name="Singh A."/>
            <person name="Wilkins M.J."/>
            <person name="Williams K.H."/>
            <person name="Banfield J.F."/>
        </authorList>
    </citation>
    <scope>NUCLEOTIDE SEQUENCE [LARGE SCALE GENOMIC DNA]</scope>
</reference>
<dbReference type="InterPro" id="IPR002831">
    <property type="entry name" value="Tscrpt_reg_TrmB_N"/>
</dbReference>
<organism evidence="2 3">
    <name type="scientific">Candidatus Gottesmanbacteria bacterium GW2011_GWC2_39_8</name>
    <dbReference type="NCBI Taxonomy" id="1618450"/>
    <lineage>
        <taxon>Bacteria</taxon>
        <taxon>Candidatus Gottesmaniibacteriota</taxon>
    </lineage>
</organism>
<dbReference type="Proteomes" id="UP000034539">
    <property type="component" value="Unassembled WGS sequence"/>
</dbReference>
<dbReference type="SUPFAM" id="SSF46785">
    <property type="entry name" value="Winged helix' DNA-binding domain"/>
    <property type="match status" value="1"/>
</dbReference>
<comment type="caution">
    <text evidence="2">The sequence shown here is derived from an EMBL/GenBank/DDBJ whole genome shotgun (WGS) entry which is preliminary data.</text>
</comment>
<name>A0A0G0Q7Q7_9BACT</name>
<accession>A0A0G0Q7Q7</accession>
<feature type="domain" description="Transcription regulator TrmB N-terminal" evidence="1">
    <location>
        <begin position="9"/>
        <end position="74"/>
    </location>
</feature>
<evidence type="ECO:0000313" key="3">
    <source>
        <dbReference type="Proteomes" id="UP000034539"/>
    </source>
</evidence>
<proteinExistence type="predicted"/>
<evidence type="ECO:0000313" key="2">
    <source>
        <dbReference type="EMBL" id="KKR33366.1"/>
    </source>
</evidence>
<dbReference type="Pfam" id="PF01978">
    <property type="entry name" value="TrmB"/>
    <property type="match status" value="1"/>
</dbReference>
<sequence>MENKLTDFLKYLGFKSEEVEIYMTLTDRRDLTILEISRYTGITRTQVYRIIGNMKAKKLVEEIVDQYRKKYRSVGIEALALLVKEQEEKTQRVSSLFPEVSSLLSCKRGLSEPNTKVLFYKGKEGIKQIVWNILKARGEDLGYTHINVDEALGKSLAENWREEAVRRKIKFRDITNNRKIFLQTALTKIKDYPTLFRTRYISPDKLNIDHQVDIYNDVIALYSWKEGDIFGVEIYNSTIVNLQKQIFNLLWSLAKNK</sequence>